<dbReference type="EMBL" id="LQYT01000082">
    <property type="protein sequence ID" value="KYD13250.1"/>
    <property type="molecule type" value="Genomic_DNA"/>
</dbReference>
<dbReference type="Proteomes" id="UP000075683">
    <property type="component" value="Unassembled WGS sequence"/>
</dbReference>
<gene>
    <name evidence="1" type="ORF">B4135_2913</name>
</gene>
<reference evidence="1 2" key="1">
    <citation type="submission" date="2016-01" db="EMBL/GenBank/DDBJ databases">
        <title>Draft Genome Sequences of Seven Thermophilic Sporeformers Isolated from Foods.</title>
        <authorList>
            <person name="Berendsen E.M."/>
            <person name="Wells-Bennik M.H."/>
            <person name="Krawcyk A.O."/>
            <person name="De Jong A."/>
            <person name="Holsappel S."/>
            <person name="Eijlander R.T."/>
            <person name="Kuipers O.P."/>
        </authorList>
    </citation>
    <scope>NUCLEOTIDE SEQUENCE [LARGE SCALE GENOMIC DNA]</scope>
    <source>
        <strain evidence="1 2">B4135</strain>
    </source>
</reference>
<evidence type="ECO:0000313" key="1">
    <source>
        <dbReference type="EMBL" id="KYD13250.1"/>
    </source>
</evidence>
<name>A0A150LM16_9BACI</name>
<dbReference type="STRING" id="301148.B4135_2913"/>
<protein>
    <submittedName>
        <fullName evidence="1">Uncharacterized protein</fullName>
    </submittedName>
</protein>
<organism evidence="1 2">
    <name type="scientific">Caldibacillus debilis</name>
    <dbReference type="NCBI Taxonomy" id="301148"/>
    <lineage>
        <taxon>Bacteria</taxon>
        <taxon>Bacillati</taxon>
        <taxon>Bacillota</taxon>
        <taxon>Bacilli</taxon>
        <taxon>Bacillales</taxon>
        <taxon>Bacillaceae</taxon>
        <taxon>Caldibacillus</taxon>
    </lineage>
</organism>
<sequence length="38" mass="4429">MDSEILVAESGNQAFFHAGAKNSKNRKYSWKRFNVLKR</sequence>
<comment type="caution">
    <text evidence="1">The sequence shown here is derived from an EMBL/GenBank/DDBJ whole genome shotgun (WGS) entry which is preliminary data.</text>
</comment>
<dbReference type="AlphaFoldDB" id="A0A150LM16"/>
<proteinExistence type="predicted"/>
<evidence type="ECO:0000313" key="2">
    <source>
        <dbReference type="Proteomes" id="UP000075683"/>
    </source>
</evidence>
<accession>A0A150LM16</accession>